<name>A0A9P5U7V5_9AGAR</name>
<dbReference type="InterPro" id="IPR032675">
    <property type="entry name" value="LRR_dom_sf"/>
</dbReference>
<dbReference type="AlphaFoldDB" id="A0A9P5U7V5"/>
<gene>
    <name evidence="1" type="ORF">BDP27DRAFT_1325768</name>
</gene>
<keyword evidence="2" id="KW-1185">Reference proteome</keyword>
<evidence type="ECO:0008006" key="3">
    <source>
        <dbReference type="Google" id="ProtNLM"/>
    </source>
</evidence>
<accession>A0A9P5U7V5</accession>
<dbReference type="GO" id="GO:0031146">
    <property type="term" value="P:SCF-dependent proteasomal ubiquitin-dependent protein catabolic process"/>
    <property type="evidence" value="ECO:0007669"/>
    <property type="project" value="TreeGrafter"/>
</dbReference>
<reference evidence="1" key="1">
    <citation type="submission" date="2020-11" db="EMBL/GenBank/DDBJ databases">
        <authorList>
            <consortium name="DOE Joint Genome Institute"/>
            <person name="Ahrendt S."/>
            <person name="Riley R."/>
            <person name="Andreopoulos W."/>
            <person name="Labutti K."/>
            <person name="Pangilinan J."/>
            <person name="Ruiz-Duenas F.J."/>
            <person name="Barrasa J.M."/>
            <person name="Sanchez-Garcia M."/>
            <person name="Camarero S."/>
            <person name="Miyauchi S."/>
            <person name="Serrano A."/>
            <person name="Linde D."/>
            <person name="Babiker R."/>
            <person name="Drula E."/>
            <person name="Ayuso-Fernandez I."/>
            <person name="Pacheco R."/>
            <person name="Padilla G."/>
            <person name="Ferreira P."/>
            <person name="Barriuso J."/>
            <person name="Kellner H."/>
            <person name="Castanera R."/>
            <person name="Alfaro M."/>
            <person name="Ramirez L."/>
            <person name="Pisabarro A.G."/>
            <person name="Kuo A."/>
            <person name="Tritt A."/>
            <person name="Lipzen A."/>
            <person name="He G."/>
            <person name="Yan M."/>
            <person name="Ng V."/>
            <person name="Cullen D."/>
            <person name="Martin F."/>
            <person name="Rosso M.-N."/>
            <person name="Henrissat B."/>
            <person name="Hibbett D."/>
            <person name="Martinez A.T."/>
            <person name="Grigoriev I.V."/>
        </authorList>
    </citation>
    <scope>NUCLEOTIDE SEQUENCE</scope>
    <source>
        <strain evidence="1">AH 40177</strain>
    </source>
</reference>
<organism evidence="1 2">
    <name type="scientific">Rhodocollybia butyracea</name>
    <dbReference type="NCBI Taxonomy" id="206335"/>
    <lineage>
        <taxon>Eukaryota</taxon>
        <taxon>Fungi</taxon>
        <taxon>Dikarya</taxon>
        <taxon>Basidiomycota</taxon>
        <taxon>Agaricomycotina</taxon>
        <taxon>Agaricomycetes</taxon>
        <taxon>Agaricomycetidae</taxon>
        <taxon>Agaricales</taxon>
        <taxon>Marasmiineae</taxon>
        <taxon>Omphalotaceae</taxon>
        <taxon>Rhodocollybia</taxon>
    </lineage>
</organism>
<dbReference type="OrthoDB" id="3209747at2759"/>
<dbReference type="PANTHER" id="PTHR13318:SF233">
    <property type="entry name" value="BACK DOMAIN-CONTAINING PROTEIN"/>
    <property type="match status" value="1"/>
</dbReference>
<dbReference type="Proteomes" id="UP000772434">
    <property type="component" value="Unassembled WGS sequence"/>
</dbReference>
<proteinExistence type="predicted"/>
<evidence type="ECO:0000313" key="1">
    <source>
        <dbReference type="EMBL" id="KAF9069184.1"/>
    </source>
</evidence>
<dbReference type="PANTHER" id="PTHR13318">
    <property type="entry name" value="PARTNER OF PAIRED, ISOFORM B-RELATED"/>
    <property type="match status" value="1"/>
</dbReference>
<protein>
    <recommendedName>
        <fullName evidence="3">F-box domain-containing protein</fullName>
    </recommendedName>
</protein>
<dbReference type="EMBL" id="JADNRY010000053">
    <property type="protein sequence ID" value="KAF9069184.1"/>
    <property type="molecule type" value="Genomic_DNA"/>
</dbReference>
<evidence type="ECO:0000313" key="2">
    <source>
        <dbReference type="Proteomes" id="UP000772434"/>
    </source>
</evidence>
<dbReference type="Gene3D" id="3.80.10.10">
    <property type="entry name" value="Ribonuclease Inhibitor"/>
    <property type="match status" value="1"/>
</dbReference>
<sequence length="483" mass="54681">MLNYDVIRIICAEITDDSAHSAPPDLLSLGLSSRIFLEPALDVMWQRMNSIEPLLSILPETRLINRKKMILKPISPSSWDRLRFYTSRVREFVAPLEQNVHDSVYARLGHENPIFPKLSTLHLSPRLCDSKTFLFFLATSLQVVSWPYPWLLDPPPDATSSDMGPSLSLLVSKSPELRHLTLSKYLYSGLSLTLKHLVALERLSVMDLSHLEEDFIQAIALLPKLTYLYLTLPAGIVLDHTGVERGFPSLTKLRLHGSTSDTRKLLAVVKPHALQELVLDLGYEFATEESRIADVAAIIHLLPSYPFLRNLAIDGDALTELPMDLEDLQLWLIFEPLLELKRLELLDYNISLPVSDQKTLQIACAWTHLKELHVYHDSIGGLASLESLAHFARHCPNLESLSYPIQLQADTAPTPVIQNHPTLPMHPLRSFWCNMETDETTTHSMAQGLYRIFPNLQEVDGPGDAWTQVQKSLWSLQNRQFEG</sequence>
<dbReference type="GO" id="GO:0019005">
    <property type="term" value="C:SCF ubiquitin ligase complex"/>
    <property type="evidence" value="ECO:0007669"/>
    <property type="project" value="TreeGrafter"/>
</dbReference>
<comment type="caution">
    <text evidence="1">The sequence shown here is derived from an EMBL/GenBank/DDBJ whole genome shotgun (WGS) entry which is preliminary data.</text>
</comment>
<dbReference type="SUPFAM" id="SSF52047">
    <property type="entry name" value="RNI-like"/>
    <property type="match status" value="1"/>
</dbReference>